<dbReference type="Gene3D" id="3.30.870.10">
    <property type="entry name" value="Endonuclease Chain A"/>
    <property type="match status" value="2"/>
</dbReference>
<reference evidence="12" key="1">
    <citation type="submission" date="2022-11" db="EMBL/GenBank/DDBJ databases">
        <authorList>
            <person name="Kikuchi T."/>
        </authorList>
    </citation>
    <scope>NUCLEOTIDE SEQUENCE</scope>
    <source>
        <strain evidence="12">PS1010</strain>
    </source>
</reference>
<evidence type="ECO:0000256" key="11">
    <source>
        <dbReference type="PIRSR" id="PIRSR610347-3"/>
    </source>
</evidence>
<feature type="binding site" evidence="10">
    <location>
        <position position="124"/>
    </location>
    <ligand>
        <name>substrate</name>
    </ligand>
</feature>
<keyword evidence="7" id="KW-0234">DNA repair</keyword>
<evidence type="ECO:0000313" key="13">
    <source>
        <dbReference type="Proteomes" id="UP001152747"/>
    </source>
</evidence>
<dbReference type="SUPFAM" id="SSF56024">
    <property type="entry name" value="Phospholipase D/nuclease"/>
    <property type="match status" value="2"/>
</dbReference>
<keyword evidence="8" id="KW-0539">Nucleus</keyword>
<dbReference type="GO" id="GO:0005634">
    <property type="term" value="C:nucleus"/>
    <property type="evidence" value="ECO:0007669"/>
    <property type="project" value="UniProtKB-SubCell"/>
</dbReference>
<comment type="subcellular location">
    <subcellularLocation>
        <location evidence="1">Nucleus</location>
    </subcellularLocation>
</comment>
<keyword evidence="6" id="KW-0269">Exonuclease</keyword>
<keyword evidence="5" id="KW-0378">Hydrolase</keyword>
<dbReference type="GO" id="GO:0006281">
    <property type="term" value="P:DNA repair"/>
    <property type="evidence" value="ECO:0007669"/>
    <property type="project" value="UniProtKB-KW"/>
</dbReference>
<dbReference type="PANTHER" id="PTHR12415:SF0">
    <property type="entry name" value="TYROSYL-DNA PHOSPHODIESTERASE 1"/>
    <property type="match status" value="1"/>
</dbReference>
<feature type="binding site" evidence="10">
    <location>
        <position position="347"/>
    </location>
    <ligand>
        <name>substrate</name>
    </ligand>
</feature>
<evidence type="ECO:0000256" key="6">
    <source>
        <dbReference type="ARBA" id="ARBA00022839"/>
    </source>
</evidence>
<dbReference type="GO" id="GO:0017005">
    <property type="term" value="F:3'-tyrosyl-DNA phosphodiesterase activity"/>
    <property type="evidence" value="ECO:0007669"/>
    <property type="project" value="TreeGrafter"/>
</dbReference>
<dbReference type="Proteomes" id="UP001152747">
    <property type="component" value="Unassembled WGS sequence"/>
</dbReference>
<evidence type="ECO:0000256" key="2">
    <source>
        <dbReference type="ARBA" id="ARBA00010205"/>
    </source>
</evidence>
<evidence type="ECO:0008006" key="14">
    <source>
        <dbReference type="Google" id="ProtNLM"/>
    </source>
</evidence>
<dbReference type="EMBL" id="CANHGI010000004">
    <property type="protein sequence ID" value="CAI5448701.1"/>
    <property type="molecule type" value="Genomic_DNA"/>
</dbReference>
<dbReference type="Pfam" id="PF06087">
    <property type="entry name" value="Tyr-DNA_phospho"/>
    <property type="match status" value="1"/>
</dbReference>
<evidence type="ECO:0000256" key="8">
    <source>
        <dbReference type="ARBA" id="ARBA00023242"/>
    </source>
</evidence>
<evidence type="ECO:0000256" key="3">
    <source>
        <dbReference type="ARBA" id="ARBA00022722"/>
    </source>
</evidence>
<dbReference type="AlphaFoldDB" id="A0A9P1IPB5"/>
<feature type="active site" description="Proton donor/acceptor" evidence="9">
    <location>
        <position position="345"/>
    </location>
</feature>
<feature type="site" description="Interaction with DNA" evidence="11">
    <location>
        <position position="368"/>
    </location>
</feature>
<comment type="caution">
    <text evidence="12">The sequence shown here is derived from an EMBL/GenBank/DDBJ whole genome shotgun (WGS) entry which is preliminary data.</text>
</comment>
<evidence type="ECO:0000256" key="5">
    <source>
        <dbReference type="ARBA" id="ARBA00022801"/>
    </source>
</evidence>
<keyword evidence="13" id="KW-1185">Reference proteome</keyword>
<evidence type="ECO:0000256" key="4">
    <source>
        <dbReference type="ARBA" id="ARBA00022763"/>
    </source>
</evidence>
<accession>A0A9P1IPB5</accession>
<feature type="active site" description="Nucleophile" evidence="9">
    <location>
        <position position="122"/>
    </location>
</feature>
<dbReference type="PANTHER" id="PTHR12415">
    <property type="entry name" value="TYROSYL-DNA PHOSPHODIESTERASE 1"/>
    <property type="match status" value="1"/>
</dbReference>
<evidence type="ECO:0000256" key="1">
    <source>
        <dbReference type="ARBA" id="ARBA00004123"/>
    </source>
</evidence>
<keyword evidence="3" id="KW-0540">Nuclease</keyword>
<keyword evidence="4" id="KW-0227">DNA damage</keyword>
<dbReference type="OrthoDB" id="47785at2759"/>
<evidence type="ECO:0000256" key="10">
    <source>
        <dbReference type="PIRSR" id="PIRSR610347-2"/>
    </source>
</evidence>
<evidence type="ECO:0000256" key="7">
    <source>
        <dbReference type="ARBA" id="ARBA00023204"/>
    </source>
</evidence>
<gene>
    <name evidence="12" type="ORF">CAMP_LOCUS11338</name>
</gene>
<dbReference type="GO" id="GO:0003697">
    <property type="term" value="F:single-stranded DNA binding"/>
    <property type="evidence" value="ECO:0007669"/>
    <property type="project" value="TreeGrafter"/>
</dbReference>
<comment type="similarity">
    <text evidence="2">Belongs to the tyrosyl-DNA phosphodiesterase family.</text>
</comment>
<proteinExistence type="inferred from homology"/>
<dbReference type="InterPro" id="IPR010347">
    <property type="entry name" value="Tdp1"/>
</dbReference>
<name>A0A9P1IPB5_9PELO</name>
<protein>
    <recommendedName>
        <fullName evidence="14">Tyrosyl-DNA phosphodiesterase</fullName>
    </recommendedName>
</protein>
<dbReference type="GO" id="GO:0003690">
    <property type="term" value="F:double-stranded DNA binding"/>
    <property type="evidence" value="ECO:0007669"/>
    <property type="project" value="TreeGrafter"/>
</dbReference>
<evidence type="ECO:0000313" key="12">
    <source>
        <dbReference type="EMBL" id="CAI5448701.1"/>
    </source>
</evidence>
<evidence type="ECO:0000256" key="9">
    <source>
        <dbReference type="PIRSR" id="PIRSR610347-1"/>
    </source>
</evidence>
<sequence>MKRALQEENSSTNEKKSKFSGWEQAKLYFTPIGGISIPLVTSENALSFENICEIIRPERSVHFNFMIDFDWLISCYPPSLRKNPITLIVGDSDAGSLRRSAKSYENVNVIAAPLPIPFGTHHSKLSIFENSTNIHVIISTANLITGDWEFKTQQFYHACGEISKERKEESPDFFKEDLLEYLSYYPKSLDPWREIIRSSDFSNISDRLIFSAPGYHKNIGKLGHPRLKRLIESSIIPKPSTAQNSRPLYIAQCSSIGSLGKFPVSWLRGEFLKSLEGSSPAPSTSPARLYLIYPTVENVRESCEGYEAGCSLPYRNETHKKQEWLGSLFCKWRSENAKRSKAMPHCKSYVKLVDGEIEWQVVTSANLSKAAWGEFQKNNTQLCIRSYEIGVLITNPNRCQLPYDYPIVKYQKSDKPWTTDEKHEESDVFGKKWVGQ</sequence>
<dbReference type="GO" id="GO:0004527">
    <property type="term" value="F:exonuclease activity"/>
    <property type="evidence" value="ECO:0007669"/>
    <property type="project" value="UniProtKB-KW"/>
</dbReference>
<organism evidence="12 13">
    <name type="scientific">Caenorhabditis angaria</name>
    <dbReference type="NCBI Taxonomy" id="860376"/>
    <lineage>
        <taxon>Eukaryota</taxon>
        <taxon>Metazoa</taxon>
        <taxon>Ecdysozoa</taxon>
        <taxon>Nematoda</taxon>
        <taxon>Chromadorea</taxon>
        <taxon>Rhabditida</taxon>
        <taxon>Rhabditina</taxon>
        <taxon>Rhabditomorpha</taxon>
        <taxon>Rhabditoidea</taxon>
        <taxon>Rhabditidae</taxon>
        <taxon>Peloderinae</taxon>
        <taxon>Caenorhabditis</taxon>
    </lineage>
</organism>